<evidence type="ECO:0000313" key="11">
    <source>
        <dbReference type="Proteomes" id="UP001141806"/>
    </source>
</evidence>
<comment type="function">
    <text evidence="7">Required for the execution of the mitotic checkpoint which monitors the process of kinetochore-spindle attachment and delays the onset of anaphase when this process is not complete. It inhibits the activity of the anaphase promoting complex by sequestering CDC20 until all chromosomes are aligned at the metaphase plate.</text>
</comment>
<dbReference type="PANTHER" id="PTHR11842:SF11">
    <property type="entry name" value="MITOTIC SPINDLE ASSEMBLY CHECKPOINT PROTEIN MAD2A"/>
    <property type="match status" value="1"/>
</dbReference>
<dbReference type="AlphaFoldDB" id="A0A9Q0KQ50"/>
<evidence type="ECO:0000259" key="9">
    <source>
        <dbReference type="PROSITE" id="PS50815"/>
    </source>
</evidence>
<protein>
    <recommendedName>
        <fullName evidence="8">Mitotic spindle checkpoint protein MAD2</fullName>
    </recommendedName>
</protein>
<dbReference type="Pfam" id="PF02301">
    <property type="entry name" value="HORMA"/>
    <property type="match status" value="1"/>
</dbReference>
<evidence type="ECO:0000256" key="4">
    <source>
        <dbReference type="ARBA" id="ARBA00022776"/>
    </source>
</evidence>
<dbReference type="Proteomes" id="UP001141806">
    <property type="component" value="Unassembled WGS sequence"/>
</dbReference>
<dbReference type="GO" id="GO:0005737">
    <property type="term" value="C:cytoplasm"/>
    <property type="evidence" value="ECO:0007669"/>
    <property type="project" value="TreeGrafter"/>
</dbReference>
<reference evidence="10" key="1">
    <citation type="journal article" date="2023" name="Plant J.">
        <title>The genome of the king protea, Protea cynaroides.</title>
        <authorList>
            <person name="Chang J."/>
            <person name="Duong T.A."/>
            <person name="Schoeman C."/>
            <person name="Ma X."/>
            <person name="Roodt D."/>
            <person name="Barker N."/>
            <person name="Li Z."/>
            <person name="Van de Peer Y."/>
            <person name="Mizrachi E."/>
        </authorList>
    </citation>
    <scope>NUCLEOTIDE SEQUENCE</scope>
    <source>
        <tissue evidence="10">Young leaves</tissue>
    </source>
</reference>
<evidence type="ECO:0000256" key="1">
    <source>
        <dbReference type="ARBA" id="ARBA00004123"/>
    </source>
</evidence>
<name>A0A9Q0KQ50_9MAGN</name>
<dbReference type="GO" id="GO:0051301">
    <property type="term" value="P:cell division"/>
    <property type="evidence" value="ECO:0007669"/>
    <property type="project" value="UniProtKB-KW"/>
</dbReference>
<dbReference type="GO" id="GO:0000776">
    <property type="term" value="C:kinetochore"/>
    <property type="evidence" value="ECO:0007669"/>
    <property type="project" value="TreeGrafter"/>
</dbReference>
<organism evidence="10 11">
    <name type="scientific">Protea cynaroides</name>
    <dbReference type="NCBI Taxonomy" id="273540"/>
    <lineage>
        <taxon>Eukaryota</taxon>
        <taxon>Viridiplantae</taxon>
        <taxon>Streptophyta</taxon>
        <taxon>Embryophyta</taxon>
        <taxon>Tracheophyta</taxon>
        <taxon>Spermatophyta</taxon>
        <taxon>Magnoliopsida</taxon>
        <taxon>Proteales</taxon>
        <taxon>Proteaceae</taxon>
        <taxon>Protea</taxon>
    </lineage>
</organism>
<accession>A0A9Q0KQ50</accession>
<sequence>MEQDLKATRPLHLLSLHDILVHSPSLTTETGTQPIILNLTRTIPMASRTVTKDIITLRGSAAIVSEFFGYAANSILYNRGVYPEETFVKVKKYGLSMLLTQDEGVKSFVSNLTAQLSEWLEAGKLQRIVLVIMSKASSEVLERWNFSIETDKEVVEKGVSKEKSDKEIMREIQAIMRQIASCITYLPCVDEPCVFDVLAYTDKDVAVPFTWIESDPKLITNPQMVKLHSFDTKIHKVNTLVSYKNDEWDDYWLVAITTPPAGSAVITRVNGMLEELEVTKILKRTATQAHVVFKHENKRIFQENTPSIFLHSPGPEGKRRGDLGWLFKADSSLPAYGDLCIPLVSYWLVAITTPPVGSAVITRVNGMLRGVGGYQDS</sequence>
<proteinExistence type="inferred from homology"/>
<keyword evidence="4" id="KW-0498">Mitosis</keyword>
<dbReference type="InterPro" id="IPR003511">
    <property type="entry name" value="HORMA_dom"/>
</dbReference>
<dbReference type="GO" id="GO:0005654">
    <property type="term" value="C:nucleoplasm"/>
    <property type="evidence" value="ECO:0007669"/>
    <property type="project" value="TreeGrafter"/>
</dbReference>
<dbReference type="EMBL" id="JAMYWD010000004">
    <property type="protein sequence ID" value="KAJ4974311.1"/>
    <property type="molecule type" value="Genomic_DNA"/>
</dbReference>
<gene>
    <name evidence="10" type="ORF">NE237_007485</name>
</gene>
<evidence type="ECO:0000256" key="5">
    <source>
        <dbReference type="ARBA" id="ARBA00023242"/>
    </source>
</evidence>
<evidence type="ECO:0000313" key="10">
    <source>
        <dbReference type="EMBL" id="KAJ4974311.1"/>
    </source>
</evidence>
<evidence type="ECO:0000256" key="6">
    <source>
        <dbReference type="ARBA" id="ARBA00023306"/>
    </source>
</evidence>
<dbReference type="InterPro" id="IPR045091">
    <property type="entry name" value="Mad2-like"/>
</dbReference>
<keyword evidence="5" id="KW-0539">Nucleus</keyword>
<dbReference type="Gene3D" id="3.30.900.10">
    <property type="entry name" value="HORMA domain"/>
    <property type="match status" value="1"/>
</dbReference>
<dbReference type="OrthoDB" id="1806at2759"/>
<evidence type="ECO:0000256" key="7">
    <source>
        <dbReference type="ARBA" id="ARBA00055019"/>
    </source>
</evidence>
<dbReference type="PROSITE" id="PS50815">
    <property type="entry name" value="HORMA"/>
    <property type="match status" value="1"/>
</dbReference>
<keyword evidence="11" id="KW-1185">Reference proteome</keyword>
<dbReference type="InterPro" id="IPR036570">
    <property type="entry name" value="HORMA_dom_sf"/>
</dbReference>
<dbReference type="SUPFAM" id="SSF56019">
    <property type="entry name" value="The spindle assembly checkpoint protein mad2"/>
    <property type="match status" value="1"/>
</dbReference>
<dbReference type="GO" id="GO:0007094">
    <property type="term" value="P:mitotic spindle assembly checkpoint signaling"/>
    <property type="evidence" value="ECO:0007669"/>
    <property type="project" value="TreeGrafter"/>
</dbReference>
<dbReference type="FunFam" id="3.30.900.10:FF:000004">
    <property type="entry name" value="Mitotic spindle checkpoint protein MAD2"/>
    <property type="match status" value="1"/>
</dbReference>
<comment type="similarity">
    <text evidence="2">Belongs to the MAD2 family.</text>
</comment>
<evidence type="ECO:0000256" key="2">
    <source>
        <dbReference type="ARBA" id="ARBA00010348"/>
    </source>
</evidence>
<evidence type="ECO:0000256" key="8">
    <source>
        <dbReference type="ARBA" id="ARBA00074925"/>
    </source>
</evidence>
<comment type="subcellular location">
    <subcellularLocation>
        <location evidence="1">Nucleus</location>
    </subcellularLocation>
</comment>
<evidence type="ECO:0000256" key="3">
    <source>
        <dbReference type="ARBA" id="ARBA00022618"/>
    </source>
</evidence>
<comment type="caution">
    <text evidence="10">The sequence shown here is derived from an EMBL/GenBank/DDBJ whole genome shotgun (WGS) entry which is preliminary data.</text>
</comment>
<keyword evidence="6" id="KW-0131">Cell cycle</keyword>
<dbReference type="PANTHER" id="PTHR11842">
    <property type="entry name" value="MITOTIC SPINDLE ASSEMBLY CHECKPOINT PROTEIN MAD2"/>
    <property type="match status" value="1"/>
</dbReference>
<keyword evidence="3" id="KW-0132">Cell division</keyword>
<feature type="domain" description="HORMA" evidence="9">
    <location>
        <begin position="58"/>
        <end position="241"/>
    </location>
</feature>